<evidence type="ECO:0000256" key="1">
    <source>
        <dbReference type="SAM" id="MobiDB-lite"/>
    </source>
</evidence>
<evidence type="ECO:0000313" key="2">
    <source>
        <dbReference type="EMBL" id="KAE8311693.1"/>
    </source>
</evidence>
<feature type="region of interest" description="Disordered" evidence="1">
    <location>
        <begin position="1"/>
        <end position="31"/>
    </location>
</feature>
<proteinExistence type="predicted"/>
<sequence length="80" mass="8931">MKEMSLSRPSSKRLDDCRGRSSDVYLQGNPRRTPVRGILPSLFVLSPLVCPVHWAGSLFSRTAIPACVGRSEEYGIRKQL</sequence>
<feature type="compositionally biased region" description="Basic and acidic residues" evidence="1">
    <location>
        <begin position="12"/>
        <end position="21"/>
    </location>
</feature>
<dbReference type="AlphaFoldDB" id="A0A5N6VT42"/>
<dbReference type="Proteomes" id="UP000325433">
    <property type="component" value="Unassembled WGS sequence"/>
</dbReference>
<dbReference type="EMBL" id="ML738340">
    <property type="protein sequence ID" value="KAE8311693.1"/>
    <property type="molecule type" value="Genomic_DNA"/>
</dbReference>
<keyword evidence="3" id="KW-1185">Reference proteome</keyword>
<gene>
    <name evidence="2" type="ORF">BDV41DRAFT_320875</name>
</gene>
<reference evidence="3" key="1">
    <citation type="submission" date="2019-04" db="EMBL/GenBank/DDBJ databases">
        <title>Friends and foes A comparative genomics studyof 23 Aspergillus species from section Flavi.</title>
        <authorList>
            <consortium name="DOE Joint Genome Institute"/>
            <person name="Kjaerbolling I."/>
            <person name="Vesth T."/>
            <person name="Frisvad J.C."/>
            <person name="Nybo J.L."/>
            <person name="Theobald S."/>
            <person name="Kildgaard S."/>
            <person name="Isbrandt T."/>
            <person name="Kuo A."/>
            <person name="Sato A."/>
            <person name="Lyhne E.K."/>
            <person name="Kogle M.E."/>
            <person name="Wiebenga A."/>
            <person name="Kun R.S."/>
            <person name="Lubbers R.J."/>
            <person name="Makela M.R."/>
            <person name="Barry K."/>
            <person name="Chovatia M."/>
            <person name="Clum A."/>
            <person name="Daum C."/>
            <person name="Haridas S."/>
            <person name="He G."/>
            <person name="LaButti K."/>
            <person name="Lipzen A."/>
            <person name="Mondo S."/>
            <person name="Riley R."/>
            <person name="Salamov A."/>
            <person name="Simmons B.A."/>
            <person name="Magnuson J.K."/>
            <person name="Henrissat B."/>
            <person name="Mortensen U.H."/>
            <person name="Larsen T.O."/>
            <person name="Devries R.P."/>
            <person name="Grigoriev I.V."/>
            <person name="Machida M."/>
            <person name="Baker S.E."/>
            <person name="Andersen M.R."/>
        </authorList>
    </citation>
    <scope>NUCLEOTIDE SEQUENCE [LARGE SCALE GENOMIC DNA]</scope>
    <source>
        <strain evidence="3">CBS 130015</strain>
    </source>
</reference>
<evidence type="ECO:0000313" key="3">
    <source>
        <dbReference type="Proteomes" id="UP000325433"/>
    </source>
</evidence>
<name>A0A5N6VT42_9EURO</name>
<organism evidence="2 3">
    <name type="scientific">Aspergillus transmontanensis</name>
    <dbReference type="NCBI Taxonomy" id="1034304"/>
    <lineage>
        <taxon>Eukaryota</taxon>
        <taxon>Fungi</taxon>
        <taxon>Dikarya</taxon>
        <taxon>Ascomycota</taxon>
        <taxon>Pezizomycotina</taxon>
        <taxon>Eurotiomycetes</taxon>
        <taxon>Eurotiomycetidae</taxon>
        <taxon>Eurotiales</taxon>
        <taxon>Aspergillaceae</taxon>
        <taxon>Aspergillus</taxon>
        <taxon>Aspergillus subgen. Circumdati</taxon>
    </lineage>
</organism>
<accession>A0A5N6VT42</accession>
<protein>
    <submittedName>
        <fullName evidence="2">Uncharacterized protein</fullName>
    </submittedName>
</protein>